<dbReference type="RefSeq" id="WP_126025969.1">
    <property type="nucleotide sequence ID" value="NZ_RXFT01000027.1"/>
</dbReference>
<dbReference type="Proteomes" id="UP000281118">
    <property type="component" value="Unassembled WGS sequence"/>
</dbReference>
<proteinExistence type="predicted"/>
<dbReference type="AlphaFoldDB" id="A0A3S0XL78"/>
<gene>
    <name evidence="1" type="ORF">EJP67_33190</name>
</gene>
<evidence type="ECO:0000313" key="2">
    <source>
        <dbReference type="Proteomes" id="UP000281118"/>
    </source>
</evidence>
<sequence length="114" mass="12838">MIPTIRAIGASLAVLICTGCVSLQQTEDQVAVRHPGDRIIDELRPFAPEAKRHLAYAWLSQSAYEKTEAAKKDPDSCQDADQALDAIKWSRWKDFPNDTHLRDEILGNHLRVEV</sequence>
<evidence type="ECO:0000313" key="1">
    <source>
        <dbReference type="EMBL" id="RUR71914.1"/>
    </source>
</evidence>
<name>A0A3S0XL78_9BURK</name>
<dbReference type="EMBL" id="RXFT01000027">
    <property type="protein sequence ID" value="RUR71914.1"/>
    <property type="molecule type" value="Genomic_DNA"/>
</dbReference>
<organism evidence="1 2">
    <name type="scientific">Variovorax guangxiensis</name>
    <dbReference type="NCBI Taxonomy" id="1775474"/>
    <lineage>
        <taxon>Bacteria</taxon>
        <taxon>Pseudomonadati</taxon>
        <taxon>Pseudomonadota</taxon>
        <taxon>Betaproteobacteria</taxon>
        <taxon>Burkholderiales</taxon>
        <taxon>Comamonadaceae</taxon>
        <taxon>Variovorax</taxon>
    </lineage>
</organism>
<reference evidence="1 2" key="1">
    <citation type="submission" date="2018-12" db="EMBL/GenBank/DDBJ databases">
        <title>The genome sequences of Variovorax guangxiensis DSM 27352.</title>
        <authorList>
            <person name="Gao J."/>
            <person name="Sun J."/>
        </authorList>
    </citation>
    <scope>NUCLEOTIDE SEQUENCE [LARGE SCALE GENOMIC DNA]</scope>
    <source>
        <strain evidence="1 2">DSM 27352</strain>
    </source>
</reference>
<accession>A0A3S0XL78</accession>
<protein>
    <submittedName>
        <fullName evidence="1">Uncharacterized protein</fullName>
    </submittedName>
</protein>
<comment type="caution">
    <text evidence="1">The sequence shown here is derived from an EMBL/GenBank/DDBJ whole genome shotgun (WGS) entry which is preliminary data.</text>
</comment>